<organism evidence="1 2">
    <name type="scientific">Brassica cretica</name>
    <name type="common">Mustard</name>
    <dbReference type="NCBI Taxonomy" id="69181"/>
    <lineage>
        <taxon>Eukaryota</taxon>
        <taxon>Viridiplantae</taxon>
        <taxon>Streptophyta</taxon>
        <taxon>Embryophyta</taxon>
        <taxon>Tracheophyta</taxon>
        <taxon>Spermatophyta</taxon>
        <taxon>Magnoliopsida</taxon>
        <taxon>eudicotyledons</taxon>
        <taxon>Gunneridae</taxon>
        <taxon>Pentapetalae</taxon>
        <taxon>rosids</taxon>
        <taxon>malvids</taxon>
        <taxon>Brassicales</taxon>
        <taxon>Brassicaceae</taxon>
        <taxon>Brassiceae</taxon>
        <taxon>Brassica</taxon>
    </lineage>
</organism>
<name>A0ABQ7CPE3_BRACR</name>
<dbReference type="EMBL" id="QGKV02000759">
    <property type="protein sequence ID" value="KAF3560910.1"/>
    <property type="molecule type" value="Genomic_DNA"/>
</dbReference>
<proteinExistence type="predicted"/>
<comment type="caution">
    <text evidence="1">The sequence shown here is derived from an EMBL/GenBank/DDBJ whole genome shotgun (WGS) entry which is preliminary data.</text>
</comment>
<reference evidence="1 2" key="1">
    <citation type="journal article" date="2020" name="BMC Genomics">
        <title>Intraspecific diversification of the crop wild relative Brassica cretica Lam. using demographic model selection.</title>
        <authorList>
            <person name="Kioukis A."/>
            <person name="Michalopoulou V.A."/>
            <person name="Briers L."/>
            <person name="Pirintsos S."/>
            <person name="Studholme D.J."/>
            <person name="Pavlidis P."/>
            <person name="Sarris P.F."/>
        </authorList>
    </citation>
    <scope>NUCLEOTIDE SEQUENCE [LARGE SCALE GENOMIC DNA]</scope>
    <source>
        <strain evidence="2">cv. PFS-1207/04</strain>
    </source>
</reference>
<keyword evidence="2" id="KW-1185">Reference proteome</keyword>
<dbReference type="Proteomes" id="UP000266723">
    <property type="component" value="Unassembled WGS sequence"/>
</dbReference>
<sequence>MSPFLELDIGSSFNRNGTSLVQIMGIDREQALGDERKKLNRLDEARWVSWGSAQLSWTECSSLGQLGRVQTVIGPCGRPMCTDGPVGSCGWTMGVDNHFGLVLDMSRGGLEGQDVNLKWEETAKGRLWAVEKRGNCPFWAY</sequence>
<evidence type="ECO:0000313" key="2">
    <source>
        <dbReference type="Proteomes" id="UP000266723"/>
    </source>
</evidence>
<evidence type="ECO:0000313" key="1">
    <source>
        <dbReference type="EMBL" id="KAF3560910.1"/>
    </source>
</evidence>
<gene>
    <name evidence="1" type="ORF">DY000_02015196</name>
</gene>
<protein>
    <submittedName>
        <fullName evidence="1">Uncharacterized protein</fullName>
    </submittedName>
</protein>
<accession>A0ABQ7CPE3</accession>